<geneLocation type="plasmid" evidence="2">
    <name>unnamed</name>
</geneLocation>
<organism evidence="2 3">
    <name type="scientific">blood disease bacterium A2-HR MARDI</name>
    <dbReference type="NCBI Taxonomy" id="1944648"/>
    <lineage>
        <taxon>Bacteria</taxon>
        <taxon>Pseudomonadati</taxon>
        <taxon>Pseudomonadota</taxon>
        <taxon>Betaproteobacteria</taxon>
        <taxon>Burkholderiales</taxon>
        <taxon>Burkholderiaceae</taxon>
        <taxon>Ralstonia</taxon>
        <taxon>Ralstonia solanacearum species complex</taxon>
    </lineage>
</organism>
<keyword evidence="1" id="KW-0472">Membrane</keyword>
<dbReference type="Proteomes" id="UP000189628">
    <property type="component" value="Plasmid unnamed"/>
</dbReference>
<dbReference type="AlphaFoldDB" id="A0A1U9VNI4"/>
<gene>
    <name evidence="2" type="ORF">B0B51_17515</name>
</gene>
<evidence type="ECO:0000313" key="2">
    <source>
        <dbReference type="EMBL" id="AQW31757.1"/>
    </source>
</evidence>
<reference evidence="2 3" key="1">
    <citation type="submission" date="2017-02" db="EMBL/GenBank/DDBJ databases">
        <title>Blood Disease Bacterium A2-HR MARDI.</title>
        <authorList>
            <person name="Badrun R."/>
            <person name="Abu Bakar N."/>
            <person name="Laboh R."/>
        </authorList>
    </citation>
    <scope>NUCLEOTIDE SEQUENCE [LARGE SCALE GENOMIC DNA]</scope>
    <source>
        <strain evidence="2 3">A2-HR MARDI</strain>
        <plasmid evidence="3">Plasmid</plasmid>
    </source>
</reference>
<evidence type="ECO:0000256" key="1">
    <source>
        <dbReference type="SAM" id="Phobius"/>
    </source>
</evidence>
<dbReference type="GeneID" id="97320675"/>
<name>A0A1U9VNI4_9RALS</name>
<evidence type="ECO:0000313" key="3">
    <source>
        <dbReference type="Proteomes" id="UP000189628"/>
    </source>
</evidence>
<keyword evidence="1" id="KW-1133">Transmembrane helix</keyword>
<accession>A0A1U9VNI4</accession>
<sequence>MKKMVFYLALLAGALLVLFTMYVNIDTLIGAFGDGPPYYGRTTNMDKWENPIPKLVALDAVAVIILWMVGRWAVRCRKR</sequence>
<keyword evidence="2" id="KW-0614">Plasmid</keyword>
<dbReference type="RefSeq" id="WP_075465720.1">
    <property type="nucleotide sequence ID" value="NZ_CP019912.1"/>
</dbReference>
<feature type="transmembrane region" description="Helical" evidence="1">
    <location>
        <begin position="55"/>
        <end position="74"/>
    </location>
</feature>
<dbReference type="EMBL" id="CP019912">
    <property type="protein sequence ID" value="AQW31757.1"/>
    <property type="molecule type" value="Genomic_DNA"/>
</dbReference>
<protein>
    <submittedName>
        <fullName evidence="2">Uncharacterized protein</fullName>
    </submittedName>
</protein>
<proteinExistence type="predicted"/>
<keyword evidence="1" id="KW-0812">Transmembrane</keyword>